<feature type="compositionally biased region" description="Basic residues" evidence="1">
    <location>
        <begin position="48"/>
        <end position="62"/>
    </location>
</feature>
<name>A0A4Q9MX31_9APHY</name>
<evidence type="ECO:0000313" key="2">
    <source>
        <dbReference type="EMBL" id="TBU32654.1"/>
    </source>
</evidence>
<dbReference type="EMBL" id="ML143394">
    <property type="protein sequence ID" value="TBU32654.1"/>
    <property type="molecule type" value="Genomic_DNA"/>
</dbReference>
<reference evidence="2" key="1">
    <citation type="submission" date="2019-01" db="EMBL/GenBank/DDBJ databases">
        <title>Draft genome sequences of three monokaryotic isolates of the white-rot basidiomycete fungus Dichomitus squalens.</title>
        <authorList>
            <consortium name="DOE Joint Genome Institute"/>
            <person name="Lopez S.C."/>
            <person name="Andreopoulos B."/>
            <person name="Pangilinan J."/>
            <person name="Lipzen A."/>
            <person name="Riley R."/>
            <person name="Ahrendt S."/>
            <person name="Ng V."/>
            <person name="Barry K."/>
            <person name="Daum C."/>
            <person name="Grigoriev I.V."/>
            <person name="Hilden K.S."/>
            <person name="Makela M.R."/>
            <person name="de Vries R.P."/>
        </authorList>
    </citation>
    <scope>NUCLEOTIDE SEQUENCE [LARGE SCALE GENOMIC DNA]</scope>
    <source>
        <strain evidence="2">OM18370.1</strain>
    </source>
</reference>
<dbReference type="AlphaFoldDB" id="A0A4Q9MX31"/>
<accession>A0A4Q9MX31</accession>
<organism evidence="2">
    <name type="scientific">Dichomitus squalens</name>
    <dbReference type="NCBI Taxonomy" id="114155"/>
    <lineage>
        <taxon>Eukaryota</taxon>
        <taxon>Fungi</taxon>
        <taxon>Dikarya</taxon>
        <taxon>Basidiomycota</taxon>
        <taxon>Agaricomycotina</taxon>
        <taxon>Agaricomycetes</taxon>
        <taxon>Polyporales</taxon>
        <taxon>Polyporaceae</taxon>
        <taxon>Dichomitus</taxon>
    </lineage>
</organism>
<dbReference type="Proteomes" id="UP000292957">
    <property type="component" value="Unassembled WGS sequence"/>
</dbReference>
<sequence length="62" mass="6817">MRVGTSSLDPRRRTHQGSSSPTTHRSIGNLSIVQSPGQQVAPAPHPSREHRRFRAAHAPRIS</sequence>
<feature type="region of interest" description="Disordered" evidence="1">
    <location>
        <begin position="1"/>
        <end position="62"/>
    </location>
</feature>
<evidence type="ECO:0000256" key="1">
    <source>
        <dbReference type="SAM" id="MobiDB-lite"/>
    </source>
</evidence>
<proteinExistence type="predicted"/>
<feature type="compositionally biased region" description="Polar residues" evidence="1">
    <location>
        <begin position="16"/>
        <end position="38"/>
    </location>
</feature>
<protein>
    <submittedName>
        <fullName evidence="2">Uncharacterized protein</fullName>
    </submittedName>
</protein>
<gene>
    <name evidence="2" type="ORF">BD311DRAFT_750440</name>
</gene>